<organism evidence="2 3">
    <name type="scientific">Callipepla squamata</name>
    <name type="common">Scaled quail</name>
    <dbReference type="NCBI Taxonomy" id="9009"/>
    <lineage>
        <taxon>Eukaryota</taxon>
        <taxon>Metazoa</taxon>
        <taxon>Chordata</taxon>
        <taxon>Craniata</taxon>
        <taxon>Vertebrata</taxon>
        <taxon>Euteleostomi</taxon>
        <taxon>Archelosauria</taxon>
        <taxon>Archosauria</taxon>
        <taxon>Dinosauria</taxon>
        <taxon>Saurischia</taxon>
        <taxon>Theropoda</taxon>
        <taxon>Coelurosauria</taxon>
        <taxon>Aves</taxon>
        <taxon>Neognathae</taxon>
        <taxon>Galloanserae</taxon>
        <taxon>Galliformes</taxon>
        <taxon>Odontophoridae</taxon>
        <taxon>Callipepla</taxon>
    </lineage>
</organism>
<feature type="coiled-coil region" evidence="1">
    <location>
        <begin position="132"/>
        <end position="159"/>
    </location>
</feature>
<dbReference type="PANTHER" id="PTHR47236">
    <property type="entry name" value="GENE, 32742-RELATED-RELATED"/>
    <property type="match status" value="1"/>
</dbReference>
<proteinExistence type="predicted"/>
<dbReference type="STRING" id="9009.A0A226MUT2"/>
<dbReference type="CDD" id="cd22249">
    <property type="entry name" value="UDM1_RNF168_RNF169-like"/>
    <property type="match status" value="1"/>
</dbReference>
<name>A0A226MUT2_CALSU</name>
<evidence type="ECO:0000256" key="1">
    <source>
        <dbReference type="SAM" id="Coils"/>
    </source>
</evidence>
<feature type="coiled-coil region" evidence="1">
    <location>
        <begin position="745"/>
        <end position="778"/>
    </location>
</feature>
<accession>A0A226MUT2</accession>
<comment type="caution">
    <text evidence="2">The sequence shown here is derived from an EMBL/GenBank/DDBJ whole genome shotgun (WGS) entry which is preliminary data.</text>
</comment>
<dbReference type="AlphaFoldDB" id="A0A226MUT2"/>
<dbReference type="EMBL" id="MCFN01000426">
    <property type="protein sequence ID" value="OXB59008.1"/>
    <property type="molecule type" value="Genomic_DNA"/>
</dbReference>
<evidence type="ECO:0000313" key="2">
    <source>
        <dbReference type="EMBL" id="OXB59008.1"/>
    </source>
</evidence>
<gene>
    <name evidence="2" type="ORF">ASZ78_007636</name>
</gene>
<keyword evidence="1" id="KW-0175">Coiled coil</keyword>
<protein>
    <submittedName>
        <fullName evidence="2">Uncharacterized protein</fullName>
    </submittedName>
</protein>
<dbReference type="Proteomes" id="UP000198323">
    <property type="component" value="Unassembled WGS sequence"/>
</dbReference>
<reference evidence="2 3" key="1">
    <citation type="submission" date="2016-07" db="EMBL/GenBank/DDBJ databases">
        <title>Disparate Historic Effective Population Sizes Predicted by Modern Levels of Genome Diversity for the Scaled Quail (Callipepla squamata) and the Northern Bobwhite (Colinus virginianus): Inferences from First and Second Generation Draft Genome Assemblies for Sympatric New World Quail.</title>
        <authorList>
            <person name="Oldeschulte D.L."/>
            <person name="Halley Y.A."/>
            <person name="Bhattarai E.K."/>
            <person name="Brashear W.A."/>
            <person name="Hill J."/>
            <person name="Metz R.P."/>
            <person name="Johnson C.D."/>
            <person name="Rollins D."/>
            <person name="Peterson M.J."/>
            <person name="Bickhart D.M."/>
            <person name="Decker J.E."/>
            <person name="Seabury C.M."/>
        </authorList>
    </citation>
    <scope>NUCLEOTIDE SEQUENCE [LARGE SCALE GENOMIC DNA]</scope>
    <source>
        <strain evidence="2 3">Texas</strain>
        <tissue evidence="2">Leg muscle</tissue>
    </source>
</reference>
<dbReference type="OrthoDB" id="439917at2759"/>
<feature type="non-terminal residue" evidence="2">
    <location>
        <position position="1"/>
    </location>
</feature>
<sequence length="967" mass="106665">TDWQQGIGLQEKGFLGVYNPDPQLFHNFIMLNKASSLHKNGSSSAAAPVCSLKKGDIWEPEEQIDLESFNTNVFFELLLRQSRSVTAKLGHFKEEVKTLYHNLTSEISVLKNLWIMTLNIPEEMESSGSTTMENYLKAKQQAEEEMQHRKQLAAEYEEGVNKQMQLLQRDLKCQEEHYVTFNSTLREAMRLAEMLTNKMACKGSPTTGLQLGYKSLLAQMDAASNRMSSIIITESHRLKAWGVLGEGTGAHLLNKAKTRILTKQELVDPSGNARAPDVVSVDPVTGLLTPSPHCAMLLGSQCSRPVPNNHFVHPGTGKVLHVAGNVGYDPIRSRLVCTVDSASGERQKPEVPIFPYIPYPVCPDTGLPVKTKLPALCPEKLFALGGLMADPVTEIEVPVLGVTIHPHSGQKLAVGGTYLNPITSTLTPMEIGGPMMDPGGKIVPILGVGLDGNTGEVIPLGGLTDPSGNLMLLGDSFIEPLSGKISRVQGAHLHQDKVLPHGGSYQAVLEAEWLLSQTHVVNALKKLKASILEDTCLAADRLAALKASVEDMKKSFTSRFYHAMHCLQSLKKKQEIASNVKSNGGNLGMVKYPGTEMWIPAVFGMKIPDPGGSSLMVPILGIDLDWNSRQPSPLAGTMEDGNGNGLVPITIGARTISPMTGEIGTVIGVQTHPQTHNVIPIVQPFGALPRATDSDLIKYRGKVKDIEEMCHFLEGTSLQEAERRASKYFSSQLATALPLLFKADRDEKEQEMQVLLEIRRAVEKLMQFVKKIQEEEKRICMQMTEREEQRGCTSSTETVTSLMLRQAVLALASEFQECMVKQQANVETAYTKLEFLRELSDIQTQQAKMLFSGSQHCFENYETARYYGTGGISHSTCKFIYQSVIPLLKSMVQMLEEDSRSYVSRETPETAHSSQSKQDAVLTQEGELMVVDSTTLSTRELVIYQYGISFLQFLRLHIDVSFSDIDM</sequence>
<keyword evidence="3" id="KW-1185">Reference proteome</keyword>
<evidence type="ECO:0000313" key="3">
    <source>
        <dbReference type="Proteomes" id="UP000198323"/>
    </source>
</evidence>
<dbReference type="PANTHER" id="PTHR47236:SF5">
    <property type="entry name" value="GENE, 32742-RELATED"/>
    <property type="match status" value="1"/>
</dbReference>